<gene>
    <name evidence="3" type="ORF">ACCI49_09655</name>
</gene>
<evidence type="ECO:0000313" key="4">
    <source>
        <dbReference type="Proteomes" id="UP001569428"/>
    </source>
</evidence>
<reference evidence="3 4" key="1">
    <citation type="submission" date="2024-08" db="EMBL/GenBank/DDBJ databases">
        <authorList>
            <person name="Ishaq N."/>
        </authorList>
    </citation>
    <scope>NUCLEOTIDE SEQUENCE [LARGE SCALE GENOMIC DNA]</scope>
    <source>
        <strain evidence="3 4">DSM 18651</strain>
    </source>
</reference>
<keyword evidence="4" id="KW-1185">Reference proteome</keyword>
<accession>A0ABV4NZS0</accession>
<dbReference type="RefSeq" id="WP_371838751.1">
    <property type="nucleotide sequence ID" value="NZ_JBGMEK010000017.1"/>
</dbReference>
<feature type="transmembrane region" description="Helical" evidence="2">
    <location>
        <begin position="112"/>
        <end position="132"/>
    </location>
</feature>
<keyword evidence="2" id="KW-1133">Transmembrane helix</keyword>
<organism evidence="3 4">
    <name type="scientific">Microbulbifer epialgicus</name>
    <dbReference type="NCBI Taxonomy" id="393907"/>
    <lineage>
        <taxon>Bacteria</taxon>
        <taxon>Pseudomonadati</taxon>
        <taxon>Pseudomonadota</taxon>
        <taxon>Gammaproteobacteria</taxon>
        <taxon>Cellvibrionales</taxon>
        <taxon>Microbulbiferaceae</taxon>
        <taxon>Microbulbifer</taxon>
    </lineage>
</organism>
<dbReference type="Proteomes" id="UP001569428">
    <property type="component" value="Unassembled WGS sequence"/>
</dbReference>
<sequence>MGNGKKPDVDSDPAALKRGREQSENTPGNNDGGSEDGSLEKTLARAEATLTLLSAWVGNIQRLFQLELDRTLAAGKRLIFLQLMLVPLGTALLVSLCGAVGLVTYYFSQSVYVGFFAFVLVQVAIFAGVLVYQHKLRPLLGFEETKRQVKEALNDVAETFK</sequence>
<evidence type="ECO:0000256" key="2">
    <source>
        <dbReference type="SAM" id="Phobius"/>
    </source>
</evidence>
<feature type="region of interest" description="Disordered" evidence="1">
    <location>
        <begin position="1"/>
        <end position="38"/>
    </location>
</feature>
<proteinExistence type="predicted"/>
<feature type="transmembrane region" description="Helical" evidence="2">
    <location>
        <begin position="78"/>
        <end position="106"/>
    </location>
</feature>
<evidence type="ECO:0000313" key="3">
    <source>
        <dbReference type="EMBL" id="MFA0811183.1"/>
    </source>
</evidence>
<comment type="caution">
    <text evidence="3">The sequence shown here is derived from an EMBL/GenBank/DDBJ whole genome shotgun (WGS) entry which is preliminary data.</text>
</comment>
<protein>
    <recommendedName>
        <fullName evidence="5">Holin-X, holin superfamily III</fullName>
    </recommendedName>
</protein>
<keyword evidence="2" id="KW-0812">Transmembrane</keyword>
<evidence type="ECO:0000256" key="1">
    <source>
        <dbReference type="SAM" id="MobiDB-lite"/>
    </source>
</evidence>
<dbReference type="EMBL" id="JBGMEK010000017">
    <property type="protein sequence ID" value="MFA0811183.1"/>
    <property type="molecule type" value="Genomic_DNA"/>
</dbReference>
<keyword evidence="2" id="KW-0472">Membrane</keyword>
<evidence type="ECO:0008006" key="5">
    <source>
        <dbReference type="Google" id="ProtNLM"/>
    </source>
</evidence>
<name>A0ABV4NZS0_9GAMM</name>